<evidence type="ECO:0000313" key="3">
    <source>
        <dbReference type="Proteomes" id="UP000261704"/>
    </source>
</evidence>
<dbReference type="AlphaFoldDB" id="A0A347UK83"/>
<dbReference type="Proteomes" id="UP000261704">
    <property type="component" value="Chromosome"/>
</dbReference>
<dbReference type="Pfam" id="PF07509">
    <property type="entry name" value="DUF1523"/>
    <property type="match status" value="1"/>
</dbReference>
<protein>
    <submittedName>
        <fullName evidence="2">DUF1523 family protein</fullName>
    </submittedName>
</protein>
<proteinExistence type="predicted"/>
<dbReference type="EMBL" id="CP032125">
    <property type="protein sequence ID" value="AXX99261.1"/>
    <property type="molecule type" value="Genomic_DNA"/>
</dbReference>
<organism evidence="2 3">
    <name type="scientific">Profundibacter amoris</name>
    <dbReference type="NCBI Taxonomy" id="2171755"/>
    <lineage>
        <taxon>Bacteria</taxon>
        <taxon>Pseudomonadati</taxon>
        <taxon>Pseudomonadota</taxon>
        <taxon>Alphaproteobacteria</taxon>
        <taxon>Rhodobacterales</taxon>
        <taxon>Paracoccaceae</taxon>
        <taxon>Profundibacter</taxon>
    </lineage>
</organism>
<keyword evidence="1" id="KW-0472">Membrane</keyword>
<dbReference type="RefSeq" id="WP_118943913.1">
    <property type="nucleotide sequence ID" value="NZ_CP032125.1"/>
</dbReference>
<gene>
    <name evidence="2" type="ORF">BAR1_15770</name>
</gene>
<dbReference type="InterPro" id="IPR011088">
    <property type="entry name" value="Phage_phiNM3_A0EWY4"/>
</dbReference>
<evidence type="ECO:0000313" key="2">
    <source>
        <dbReference type="EMBL" id="AXX99261.1"/>
    </source>
</evidence>
<reference evidence="2 3" key="1">
    <citation type="submission" date="2018-09" db="EMBL/GenBank/DDBJ databases">
        <title>Profundibacter amoris BAR1 gen. nov., sp. nov., a new member of the Roseobacter clade isolated at Lokis Castle Vent Field on the Arctic Mid-Oceanic Ridge.</title>
        <authorList>
            <person name="Le Moine Bauer S."/>
            <person name="Sjoeberg A.G."/>
            <person name="L'Haridon S."/>
            <person name="Stokke R."/>
            <person name="Roalkvam I."/>
            <person name="Steen I.H."/>
            <person name="Dahle H."/>
        </authorList>
    </citation>
    <scope>NUCLEOTIDE SEQUENCE [LARGE SCALE GENOMIC DNA]</scope>
    <source>
        <strain evidence="2 3">BAR1</strain>
    </source>
</reference>
<name>A0A347UK83_9RHOB</name>
<dbReference type="KEGG" id="pamo:BAR1_15770"/>
<feature type="transmembrane region" description="Helical" evidence="1">
    <location>
        <begin position="158"/>
        <end position="178"/>
    </location>
</feature>
<sequence>MRKFKITVKVLLFLLVGGFFHYVLPQHDIVRVTSTEVIRADFNWYNRLFYAQADSGNAELTTRDIRLIYTEKKKTWLLGFVPRDATEIMVYRNEDTGWIWPPYFKFDSSDLQAEAAALASRGGEQWAVITHYGWRIKFMSVYPNAVGIRAVDSPDVIIIPWFNIFFFIFLFIAWRFIVAMWRQFRERSVDPLLEDAGEVWDKVDDHADAASEKARGIWGRFMAWLATWRKK</sequence>
<keyword evidence="1" id="KW-1133">Transmembrane helix</keyword>
<dbReference type="OrthoDB" id="5354324at2"/>
<accession>A0A347UK83</accession>
<keyword evidence="3" id="KW-1185">Reference proteome</keyword>
<evidence type="ECO:0000256" key="1">
    <source>
        <dbReference type="SAM" id="Phobius"/>
    </source>
</evidence>
<keyword evidence="1" id="KW-0812">Transmembrane</keyword>